<accession>A0ABS6DZQ2</accession>
<dbReference type="SFLD" id="SFLDS00003">
    <property type="entry name" value="Haloacid_Dehalogenase"/>
    <property type="match status" value="1"/>
</dbReference>
<proteinExistence type="predicted"/>
<protein>
    <submittedName>
        <fullName evidence="1">HAD family hydrolase</fullName>
    </submittedName>
</protein>
<dbReference type="PANTHER" id="PTHR43434">
    <property type="entry name" value="PHOSPHOGLYCOLATE PHOSPHATASE"/>
    <property type="match status" value="1"/>
</dbReference>
<keyword evidence="1" id="KW-0378">Hydrolase</keyword>
<evidence type="ECO:0000313" key="1">
    <source>
        <dbReference type="EMBL" id="MBU5336721.1"/>
    </source>
</evidence>
<dbReference type="InterPro" id="IPR050155">
    <property type="entry name" value="HAD-like_hydrolase_sf"/>
</dbReference>
<keyword evidence="2" id="KW-1185">Reference proteome</keyword>
<dbReference type="GO" id="GO:0016787">
    <property type="term" value="F:hydrolase activity"/>
    <property type="evidence" value="ECO:0007669"/>
    <property type="project" value="UniProtKB-KW"/>
</dbReference>
<organism evidence="1 2">
    <name type="scientific">Intestinibacter bartlettii</name>
    <dbReference type="NCBI Taxonomy" id="261299"/>
    <lineage>
        <taxon>Bacteria</taxon>
        <taxon>Bacillati</taxon>
        <taxon>Bacillota</taxon>
        <taxon>Clostridia</taxon>
        <taxon>Peptostreptococcales</taxon>
        <taxon>Peptostreptococcaceae</taxon>
        <taxon>Intestinibacter</taxon>
    </lineage>
</organism>
<evidence type="ECO:0000313" key="2">
    <source>
        <dbReference type="Proteomes" id="UP001196301"/>
    </source>
</evidence>
<dbReference type="InterPro" id="IPR006439">
    <property type="entry name" value="HAD-SF_hydro_IA"/>
</dbReference>
<dbReference type="SFLD" id="SFLDG01129">
    <property type="entry name" value="C1.5:_HAD__Beta-PGM__Phosphata"/>
    <property type="match status" value="1"/>
</dbReference>
<dbReference type="Pfam" id="PF13419">
    <property type="entry name" value="HAD_2"/>
    <property type="match status" value="1"/>
</dbReference>
<gene>
    <name evidence="1" type="ORF">KQI20_09750</name>
</gene>
<reference evidence="1 2" key="1">
    <citation type="submission" date="2021-06" db="EMBL/GenBank/DDBJ databases">
        <authorList>
            <person name="Sun Q."/>
            <person name="Li D."/>
        </authorList>
    </citation>
    <scope>NUCLEOTIDE SEQUENCE [LARGE SCALE GENOMIC DNA]</scope>
    <source>
        <strain evidence="1 2">N19</strain>
    </source>
</reference>
<dbReference type="PANTHER" id="PTHR43434:SF1">
    <property type="entry name" value="PHOSPHOGLYCOLATE PHOSPHATASE"/>
    <property type="match status" value="1"/>
</dbReference>
<dbReference type="EMBL" id="JAHLOQ010000027">
    <property type="protein sequence ID" value="MBU5336721.1"/>
    <property type="molecule type" value="Genomic_DNA"/>
</dbReference>
<dbReference type="NCBIfam" id="TIGR01549">
    <property type="entry name" value="HAD-SF-IA-v1"/>
    <property type="match status" value="1"/>
</dbReference>
<dbReference type="InterPro" id="IPR041492">
    <property type="entry name" value="HAD_2"/>
</dbReference>
<comment type="caution">
    <text evidence="1">The sequence shown here is derived from an EMBL/GenBank/DDBJ whole genome shotgun (WGS) entry which is preliminary data.</text>
</comment>
<sequence length="216" mass="25098">MGESDMTKKFNNVDSIIFDLDGTLWDSRKEVASAWSEIMGEYNYKRKSITFDEVNDLMGKTIDEIEDILYPELPKQKRVEILDRCGQNEISYLSKHGAKLFDNLENTLDKLSKKYRLFIVSNCQPGYIETFLDYYKLNKYFEDHECPKSPEIVKSDNIKLITKRNKLKNPVYVGDTQGDANATKDAGLEFVFASYGFGNVDKYQYKIEKIEDLLEL</sequence>
<name>A0ABS6DZQ2_9FIRM</name>
<dbReference type="Proteomes" id="UP001196301">
    <property type="component" value="Unassembled WGS sequence"/>
</dbReference>